<accession>A0ABX9K4S9</accession>
<evidence type="ECO:0000313" key="4">
    <source>
        <dbReference type="Proteomes" id="UP000256345"/>
    </source>
</evidence>
<evidence type="ECO:0000313" key="3">
    <source>
        <dbReference type="EMBL" id="REG33194.1"/>
    </source>
</evidence>
<comment type="caution">
    <text evidence="3">The sequence shown here is derived from an EMBL/GenBank/DDBJ whole genome shotgun (WGS) entry which is preliminary data.</text>
</comment>
<organism evidence="3 4">
    <name type="scientific">Archangium gephyra</name>
    <dbReference type="NCBI Taxonomy" id="48"/>
    <lineage>
        <taxon>Bacteria</taxon>
        <taxon>Pseudomonadati</taxon>
        <taxon>Myxococcota</taxon>
        <taxon>Myxococcia</taxon>
        <taxon>Myxococcales</taxon>
        <taxon>Cystobacterineae</taxon>
        <taxon>Archangiaceae</taxon>
        <taxon>Archangium</taxon>
    </lineage>
</organism>
<dbReference type="Proteomes" id="UP000256345">
    <property type="component" value="Unassembled WGS sequence"/>
</dbReference>
<protein>
    <submittedName>
        <fullName evidence="3">tRNA-guanine family transglycosylase</fullName>
    </submittedName>
</protein>
<dbReference type="SUPFAM" id="SSF51713">
    <property type="entry name" value="tRNA-guanine transglycosylase"/>
    <property type="match status" value="1"/>
</dbReference>
<dbReference type="EMBL" id="QUMU01000004">
    <property type="protein sequence ID" value="REG33194.1"/>
    <property type="molecule type" value="Genomic_DNA"/>
</dbReference>
<dbReference type="Pfam" id="PF01702">
    <property type="entry name" value="TGT"/>
    <property type="match status" value="1"/>
</dbReference>
<sequence length="434" mass="50159">MKFFLPDSQDLVDPSFDFERERRSTTRQRQHDDLYAHEVFSTPTIDGLLVSKGIVDGFGATGSRYTQSQRLRLLRHGAPRFFRLERAPNALKLMGDCGAFTYVHEEEPPYSVDEVLEFYENCRFDHGVSLDHVILEFNPGADIPGGKNIIDASIRARQKLTLERAKEFLRKHKAGRYSFEPLGVAQGWSPKSYASAVKSLQKMGYDYIAIGGMVPLKSREILMCLEEIQTVRNPATRLHLLGVTRTEHLREFARLGVASFDSTSPLRQAFKDDRDNYYTNGLKYTALRIPQIEGNSLLQRKILSGQIPQERARKMERACLEAMKLFEAGKHTVRQVVEVLLEYERLCDREQKKDHAGAYEKTLTDAPWRNCPCDVCKELKYHVIIFRGAERNRRRGFHNIWTFYQQLRNLGLEATNTRQETERPTHQWRSRANG</sequence>
<evidence type="ECO:0000259" key="2">
    <source>
        <dbReference type="Pfam" id="PF01702"/>
    </source>
</evidence>
<dbReference type="InterPro" id="IPR036511">
    <property type="entry name" value="TGT-like_sf"/>
</dbReference>
<proteinExistence type="predicted"/>
<dbReference type="InterPro" id="IPR002616">
    <property type="entry name" value="tRNA_ribo_trans-like"/>
</dbReference>
<feature type="domain" description="tRNA-guanine(15) transglycosylase-like" evidence="2">
    <location>
        <begin position="154"/>
        <end position="269"/>
    </location>
</feature>
<dbReference type="Gene3D" id="3.20.20.105">
    <property type="entry name" value="Queuine tRNA-ribosyltransferase-like"/>
    <property type="match status" value="1"/>
</dbReference>
<dbReference type="InterPro" id="IPR053537">
    <property type="entry name" value="DNA-guanine_TGase"/>
</dbReference>
<feature type="region of interest" description="Disordered" evidence="1">
    <location>
        <begin position="415"/>
        <end position="434"/>
    </location>
</feature>
<keyword evidence="4" id="KW-1185">Reference proteome</keyword>
<gene>
    <name evidence="3" type="ORF">ATI61_104484</name>
</gene>
<dbReference type="RefSeq" id="WP_075335879.1">
    <property type="nucleotide sequence ID" value="NZ_CP011509.1"/>
</dbReference>
<reference evidence="3 4" key="1">
    <citation type="submission" date="2018-08" db="EMBL/GenBank/DDBJ databases">
        <title>Genomic Encyclopedia of Archaeal and Bacterial Type Strains, Phase II (KMG-II): from individual species to whole genera.</title>
        <authorList>
            <person name="Goeker M."/>
        </authorList>
    </citation>
    <scope>NUCLEOTIDE SEQUENCE [LARGE SCALE GENOMIC DNA]</scope>
    <source>
        <strain evidence="3 4">DSM 2261</strain>
    </source>
</reference>
<dbReference type="NCBIfam" id="NF041059">
    <property type="entry name" value="DpdA"/>
    <property type="match status" value="1"/>
</dbReference>
<name>A0ABX9K4S9_9BACT</name>
<evidence type="ECO:0000256" key="1">
    <source>
        <dbReference type="SAM" id="MobiDB-lite"/>
    </source>
</evidence>